<feature type="region of interest" description="Disordered" evidence="7">
    <location>
        <begin position="379"/>
        <end position="476"/>
    </location>
</feature>
<keyword evidence="12" id="KW-1185">Reference proteome</keyword>
<reference evidence="11 12" key="1">
    <citation type="submission" date="2021-06" db="EMBL/GenBank/DDBJ databases">
        <authorList>
            <person name="Sun Q."/>
            <person name="Li D."/>
        </authorList>
    </citation>
    <scope>NUCLEOTIDE SEQUENCE [LARGE SCALE GENOMIC DNA]</scope>
    <source>
        <strain evidence="11 12">MSJ-5</strain>
    </source>
</reference>
<evidence type="ECO:0000313" key="12">
    <source>
        <dbReference type="Proteomes" id="UP000779508"/>
    </source>
</evidence>
<dbReference type="CDD" id="cd18787">
    <property type="entry name" value="SF2_C_DEAD"/>
    <property type="match status" value="1"/>
</dbReference>
<dbReference type="Pfam" id="PF00271">
    <property type="entry name" value="Helicase_C"/>
    <property type="match status" value="1"/>
</dbReference>
<dbReference type="PROSITE" id="PS51195">
    <property type="entry name" value="Q_MOTIF"/>
    <property type="match status" value="1"/>
</dbReference>
<feature type="compositionally biased region" description="Basic and acidic residues" evidence="7">
    <location>
        <begin position="436"/>
        <end position="463"/>
    </location>
</feature>
<evidence type="ECO:0000256" key="1">
    <source>
        <dbReference type="ARBA" id="ARBA00012552"/>
    </source>
</evidence>
<dbReference type="InterPro" id="IPR014001">
    <property type="entry name" value="Helicase_ATP-bd"/>
</dbReference>
<evidence type="ECO:0000259" key="10">
    <source>
        <dbReference type="PROSITE" id="PS51195"/>
    </source>
</evidence>
<keyword evidence="5" id="KW-0067">ATP-binding</keyword>
<dbReference type="PANTHER" id="PTHR47963">
    <property type="entry name" value="DEAD-BOX ATP-DEPENDENT RNA HELICASE 47, MITOCHONDRIAL"/>
    <property type="match status" value="1"/>
</dbReference>
<dbReference type="InterPro" id="IPR001650">
    <property type="entry name" value="Helicase_C-like"/>
</dbReference>
<feature type="compositionally biased region" description="Basic and acidic residues" evidence="7">
    <location>
        <begin position="379"/>
        <end position="413"/>
    </location>
</feature>
<dbReference type="InterPro" id="IPR044742">
    <property type="entry name" value="DEAD/DEAH_RhlB"/>
</dbReference>
<evidence type="ECO:0000259" key="9">
    <source>
        <dbReference type="PROSITE" id="PS51194"/>
    </source>
</evidence>
<gene>
    <name evidence="11" type="ORF">KQI88_00385</name>
</gene>
<feature type="domain" description="Helicase ATP-binding" evidence="8">
    <location>
        <begin position="34"/>
        <end position="204"/>
    </location>
</feature>
<dbReference type="Pfam" id="PF00270">
    <property type="entry name" value="DEAD"/>
    <property type="match status" value="1"/>
</dbReference>
<dbReference type="PANTHER" id="PTHR47963:SF8">
    <property type="entry name" value="ATP-DEPENDENT RNA HELICASE DEAD"/>
    <property type="match status" value="1"/>
</dbReference>
<organism evidence="11 12">
    <name type="scientific">Alkaliphilus flagellatus</name>
    <dbReference type="NCBI Taxonomy" id="2841507"/>
    <lineage>
        <taxon>Bacteria</taxon>
        <taxon>Bacillati</taxon>
        <taxon>Bacillota</taxon>
        <taxon>Clostridia</taxon>
        <taxon>Peptostreptococcales</taxon>
        <taxon>Natronincolaceae</taxon>
        <taxon>Alkaliphilus</taxon>
    </lineage>
</organism>
<dbReference type="PROSITE" id="PS51194">
    <property type="entry name" value="HELICASE_CTER"/>
    <property type="match status" value="1"/>
</dbReference>
<evidence type="ECO:0000256" key="4">
    <source>
        <dbReference type="ARBA" id="ARBA00022806"/>
    </source>
</evidence>
<evidence type="ECO:0000256" key="5">
    <source>
        <dbReference type="ARBA" id="ARBA00022840"/>
    </source>
</evidence>
<evidence type="ECO:0000256" key="6">
    <source>
        <dbReference type="PROSITE-ProRule" id="PRU00552"/>
    </source>
</evidence>
<feature type="domain" description="DEAD-box RNA helicase Q" evidence="10">
    <location>
        <begin position="3"/>
        <end position="31"/>
    </location>
</feature>
<accession>A0ABS6FXA3</accession>
<evidence type="ECO:0000256" key="2">
    <source>
        <dbReference type="ARBA" id="ARBA00022741"/>
    </source>
</evidence>
<dbReference type="EMBL" id="JAHLQK010000001">
    <property type="protein sequence ID" value="MBU5674871.1"/>
    <property type="molecule type" value="Genomic_DNA"/>
</dbReference>
<dbReference type="SMART" id="SM00487">
    <property type="entry name" value="DEXDc"/>
    <property type="match status" value="1"/>
</dbReference>
<feature type="short sequence motif" description="Q motif" evidence="6">
    <location>
        <begin position="3"/>
        <end position="31"/>
    </location>
</feature>
<evidence type="ECO:0000259" key="8">
    <source>
        <dbReference type="PROSITE" id="PS51192"/>
    </source>
</evidence>
<name>A0ABS6FXA3_9FIRM</name>
<dbReference type="InterPro" id="IPR014014">
    <property type="entry name" value="RNA_helicase_DEAD_Q_motif"/>
</dbReference>
<dbReference type="InterPro" id="IPR011545">
    <property type="entry name" value="DEAD/DEAH_box_helicase_dom"/>
</dbReference>
<dbReference type="SMART" id="SM00490">
    <property type="entry name" value="HELICc"/>
    <property type="match status" value="1"/>
</dbReference>
<feature type="domain" description="Helicase C-terminal" evidence="9">
    <location>
        <begin position="215"/>
        <end position="375"/>
    </location>
</feature>
<sequence>MKLDFSSLGIREEILKQLNTEGIVEPTPIQEKTIPIALDGKDIIAQAQTGTGKTFAFILPILEKINPNQKDVQALILAPTRELALQITTEAKKVAAGVGANVIAIYGGQDVEKQIHKLKGGMHIVVATPGRLLDHLRRGTIHLKGVSKLVLDEADQMLTMGFLEEVEFIIKKTPPTRQLMLYSATIPKGIRALTNRYMNSPIEIRIQSNKVTLEEIRQLVVETTDRHKQQALIEMIKQQNPFLAIVFCRTKRRAKALNEALIEKGFLSDELHGDMTQAKREKVMKTFRDAKLQILVATDVAARGLDVEGITHIFNYDIPNDVESYIHRIGRTGRAGEKGVAITFVAPKDRDFLNMIEKGTNQRIEKTIYKPEGRAESIEATFEREAKKKEFKNSREKDTHRDANRGRSSDKGKSWGKSKGKKDFGDSNRKNNNKNYSKDIKDARFNEDNENSRHGKDSRDNRYSKNINKSSRRGRR</sequence>
<comment type="caution">
    <text evidence="11">The sequence shown here is derived from an EMBL/GenBank/DDBJ whole genome shotgun (WGS) entry which is preliminary data.</text>
</comment>
<dbReference type="CDD" id="cd00268">
    <property type="entry name" value="DEADc"/>
    <property type="match status" value="1"/>
</dbReference>
<keyword evidence="3" id="KW-0378">Hydrolase</keyword>
<proteinExistence type="predicted"/>
<dbReference type="RefSeq" id="WP_216414389.1">
    <property type="nucleotide sequence ID" value="NZ_JAHLQK010000001.1"/>
</dbReference>
<dbReference type="Proteomes" id="UP000779508">
    <property type="component" value="Unassembled WGS sequence"/>
</dbReference>
<evidence type="ECO:0000256" key="3">
    <source>
        <dbReference type="ARBA" id="ARBA00022801"/>
    </source>
</evidence>
<keyword evidence="2" id="KW-0547">Nucleotide-binding</keyword>
<dbReference type="InterPro" id="IPR050547">
    <property type="entry name" value="DEAD_box_RNA_helicases"/>
</dbReference>
<keyword evidence="4 11" id="KW-0347">Helicase</keyword>
<dbReference type="PROSITE" id="PS51192">
    <property type="entry name" value="HELICASE_ATP_BIND_1"/>
    <property type="match status" value="1"/>
</dbReference>
<protein>
    <recommendedName>
        <fullName evidence="1">RNA helicase</fullName>
        <ecNumber evidence="1">3.6.4.13</ecNumber>
    </recommendedName>
</protein>
<evidence type="ECO:0000256" key="7">
    <source>
        <dbReference type="SAM" id="MobiDB-lite"/>
    </source>
</evidence>
<dbReference type="EC" id="3.6.4.13" evidence="1"/>
<evidence type="ECO:0000313" key="11">
    <source>
        <dbReference type="EMBL" id="MBU5674871.1"/>
    </source>
</evidence>
<dbReference type="GO" id="GO:0004386">
    <property type="term" value="F:helicase activity"/>
    <property type="evidence" value="ECO:0007669"/>
    <property type="project" value="UniProtKB-KW"/>
</dbReference>